<dbReference type="EMBL" id="JAAVLX010000002">
    <property type="protein sequence ID" value="NOJ39060.1"/>
    <property type="molecule type" value="Genomic_DNA"/>
</dbReference>
<organism evidence="1 2">
    <name type="scientific">Bradyrhizobium australiense</name>
    <dbReference type="NCBI Taxonomy" id="2721161"/>
    <lineage>
        <taxon>Bacteria</taxon>
        <taxon>Pseudomonadati</taxon>
        <taxon>Pseudomonadota</taxon>
        <taxon>Alphaproteobacteria</taxon>
        <taxon>Hyphomicrobiales</taxon>
        <taxon>Nitrobacteraceae</taxon>
        <taxon>Bradyrhizobium</taxon>
    </lineage>
</organism>
<comment type="caution">
    <text evidence="1">The sequence shown here is derived from an EMBL/GenBank/DDBJ whole genome shotgun (WGS) entry which is preliminary data.</text>
</comment>
<dbReference type="AlphaFoldDB" id="A0A7Y4LUU6"/>
<sequence length="143" mass="16908">MTIASRGQTNSRWKRNSARSMLKSSWSARHNTVDHLEWVYKDSIRRREEMRQAEIKRKLEAETADRERLIKLEADRLKRLTDNSENYQRAQTIRALVSTVIAIQAESINPDRITRWQEWALMQADKLDPIATGRIWDDINDNT</sequence>
<dbReference type="Proteomes" id="UP000544122">
    <property type="component" value="Unassembled WGS sequence"/>
</dbReference>
<accession>A0A7Y4LUU6</accession>
<evidence type="ECO:0000313" key="1">
    <source>
        <dbReference type="EMBL" id="NOJ39060.1"/>
    </source>
</evidence>
<reference evidence="1 2" key="1">
    <citation type="submission" date="2020-03" db="EMBL/GenBank/DDBJ databases">
        <title>Bradyrhizobium diversity isolated from nodules of Indigofera sp.</title>
        <authorList>
            <person name="Klepa M."/>
            <person name="Helene L."/>
            <person name="Hungria M."/>
        </authorList>
    </citation>
    <scope>NUCLEOTIDE SEQUENCE [LARGE SCALE GENOMIC DNA]</scope>
    <source>
        <strain evidence="1 2">WSM 1791</strain>
    </source>
</reference>
<keyword evidence="2" id="KW-1185">Reference proteome</keyword>
<gene>
    <name evidence="1" type="ORF">HCN58_05465</name>
</gene>
<protein>
    <submittedName>
        <fullName evidence="1">Uncharacterized protein</fullName>
    </submittedName>
</protein>
<name>A0A7Y4LUU6_9BRAD</name>
<dbReference type="RefSeq" id="WP_171578011.1">
    <property type="nucleotide sequence ID" value="NZ_JAAVLX010000002.1"/>
</dbReference>
<proteinExistence type="predicted"/>
<evidence type="ECO:0000313" key="2">
    <source>
        <dbReference type="Proteomes" id="UP000544122"/>
    </source>
</evidence>